<dbReference type="Pfam" id="PF18962">
    <property type="entry name" value="Por_Secre_tail"/>
    <property type="match status" value="1"/>
</dbReference>
<reference evidence="4 5" key="1">
    <citation type="submission" date="2017-01" db="EMBL/GenBank/DDBJ databases">
        <authorList>
            <person name="Mah S.A."/>
            <person name="Swanson W.J."/>
            <person name="Moy G.W."/>
            <person name="Vacquier V.D."/>
        </authorList>
    </citation>
    <scope>NUCLEOTIDE SEQUENCE [LARGE SCALE GENOMIC DNA]</scope>
    <source>
        <strain evidence="4 5">DSM 18014</strain>
    </source>
</reference>
<gene>
    <name evidence="4" type="ORF">SAMN05421785_105197</name>
</gene>
<evidence type="ECO:0000313" key="5">
    <source>
        <dbReference type="Proteomes" id="UP000185781"/>
    </source>
</evidence>
<name>A0A1N7NXM4_9FLAO</name>
<dbReference type="EMBL" id="FTOV01000005">
    <property type="protein sequence ID" value="SIT03072.1"/>
    <property type="molecule type" value="Genomic_DNA"/>
</dbReference>
<dbReference type="RefSeq" id="WP_076392917.1">
    <property type="nucleotide sequence ID" value="NZ_FTOV01000005.1"/>
</dbReference>
<protein>
    <submittedName>
        <fullName evidence="4">Por secretion system C-terminal sorting domain-containing protein</fullName>
    </submittedName>
</protein>
<proteinExistence type="predicted"/>
<sequence length="526" mass="56237">MKNLSLFLMLLAFSFGFSQPTTNAPTPTKAAADVISIFSDAYTNVATNYSPYWGQNPPVTVNPNFVAVSGSGNSILAYTNFNYQGTELTTQNAASMEYLHIDVWTNTAGAVLKVSPINNGTGASEFLVNVPLTNAGWSSVDLPKSAFTGMTWNSVFQLKFDGQSGTNPSNIYLDNIYFWKNPINPAADATLSDLKVNGTTVSGFSSAILSYTLEYPQGTTAVPQITAATTTNASATKVITQSSAIPGTATVLVTSQNGLVTKTYTVNYVVSGPNVAAPTPPARAATDVISMFSNAYANIPIDAWSAVWDDSSISDIQVSGNDTKKIIFTNFLGVDFSGAGHHINATNFTHFHMDIWIDNSVDMVGKVFNLKLSQWGGTSGEVSALELPLNTGSTPALVKGQWLSIDVPLSSWTNNAARNDIAQFVITSNIGTVYFDNLYFHKATVLGTNETTVSKSLRVYPNPANVGETITAESKVKTIEVYTLSGQKVKSENSNTISTQGFAKGMYILKTTTDKGEVQSSKVIVK</sequence>
<evidence type="ECO:0000259" key="3">
    <source>
        <dbReference type="Pfam" id="PF18962"/>
    </source>
</evidence>
<accession>A0A1N7NXM4</accession>
<feature type="chain" id="PRO_5012003707" evidence="2">
    <location>
        <begin position="24"/>
        <end position="526"/>
    </location>
</feature>
<dbReference type="InterPro" id="IPR026444">
    <property type="entry name" value="Secre_tail"/>
</dbReference>
<dbReference type="STRING" id="373672.SAMN05421785_105197"/>
<feature type="domain" description="Secretion system C-terminal sorting" evidence="3">
    <location>
        <begin position="459"/>
        <end position="525"/>
    </location>
</feature>
<dbReference type="OrthoDB" id="5381604at2"/>
<dbReference type="Proteomes" id="UP000185781">
    <property type="component" value="Unassembled WGS sequence"/>
</dbReference>
<dbReference type="AlphaFoldDB" id="A0A1N7NXM4"/>
<organism evidence="4 5">
    <name type="scientific">Chryseobacterium gambrini</name>
    <dbReference type="NCBI Taxonomy" id="373672"/>
    <lineage>
        <taxon>Bacteria</taxon>
        <taxon>Pseudomonadati</taxon>
        <taxon>Bacteroidota</taxon>
        <taxon>Flavobacteriia</taxon>
        <taxon>Flavobacteriales</taxon>
        <taxon>Weeksellaceae</taxon>
        <taxon>Chryseobacterium group</taxon>
        <taxon>Chryseobacterium</taxon>
    </lineage>
</organism>
<dbReference type="NCBIfam" id="TIGR04183">
    <property type="entry name" value="Por_Secre_tail"/>
    <property type="match status" value="1"/>
</dbReference>
<evidence type="ECO:0000313" key="4">
    <source>
        <dbReference type="EMBL" id="SIT03072.1"/>
    </source>
</evidence>
<feature type="signal peptide" evidence="2">
    <location>
        <begin position="1"/>
        <end position="23"/>
    </location>
</feature>
<keyword evidence="1 2" id="KW-0732">Signal</keyword>
<evidence type="ECO:0000256" key="2">
    <source>
        <dbReference type="SAM" id="SignalP"/>
    </source>
</evidence>
<evidence type="ECO:0000256" key="1">
    <source>
        <dbReference type="ARBA" id="ARBA00022729"/>
    </source>
</evidence>